<feature type="chain" id="PRO_5028904339" evidence="3">
    <location>
        <begin position="28"/>
        <end position="272"/>
    </location>
</feature>
<dbReference type="RefSeq" id="WP_187551531.1">
    <property type="nucleotide sequence ID" value="NZ_BMZL01000002.1"/>
</dbReference>
<keyword evidence="6" id="KW-1185">Reference proteome</keyword>
<dbReference type="AlphaFoldDB" id="A0A7G9SMD3"/>
<feature type="coiled-coil region" evidence="1">
    <location>
        <begin position="173"/>
        <end position="200"/>
    </location>
</feature>
<keyword evidence="2" id="KW-0472">Membrane</keyword>
<dbReference type="KEGG" id="tcn:H9L16_09775"/>
<evidence type="ECO:0000256" key="2">
    <source>
        <dbReference type="SAM" id="Phobius"/>
    </source>
</evidence>
<feature type="transmembrane region" description="Helical" evidence="2">
    <location>
        <begin position="239"/>
        <end position="261"/>
    </location>
</feature>
<protein>
    <submittedName>
        <fullName evidence="5">DUF4349 domain-containing protein</fullName>
    </submittedName>
</protein>
<dbReference type="Proteomes" id="UP000515804">
    <property type="component" value="Chromosome"/>
</dbReference>
<organism evidence="5 6">
    <name type="scientific">Thermomonas carbonis</name>
    <dbReference type="NCBI Taxonomy" id="1463158"/>
    <lineage>
        <taxon>Bacteria</taxon>
        <taxon>Pseudomonadati</taxon>
        <taxon>Pseudomonadota</taxon>
        <taxon>Gammaproteobacteria</taxon>
        <taxon>Lysobacterales</taxon>
        <taxon>Lysobacteraceae</taxon>
        <taxon>Thermomonas</taxon>
    </lineage>
</organism>
<feature type="signal peptide" evidence="3">
    <location>
        <begin position="1"/>
        <end position="27"/>
    </location>
</feature>
<dbReference type="EMBL" id="CP060719">
    <property type="protein sequence ID" value="QNN69008.1"/>
    <property type="molecule type" value="Genomic_DNA"/>
</dbReference>
<keyword evidence="2" id="KW-0812">Transmembrane</keyword>
<evidence type="ECO:0000256" key="3">
    <source>
        <dbReference type="SAM" id="SignalP"/>
    </source>
</evidence>
<keyword evidence="3" id="KW-0732">Signal</keyword>
<proteinExistence type="predicted"/>
<keyword evidence="2" id="KW-1133">Transmembrane helix</keyword>
<evidence type="ECO:0000259" key="4">
    <source>
        <dbReference type="Pfam" id="PF14257"/>
    </source>
</evidence>
<accession>A0A7G9SMD3</accession>
<sequence>MATSRARWCLVGLLASLVACSKGTPIAAEEAGAAGAPMRAQSMADAASAEPAAMLAYEHDARIELQADRIAARLQEARNACNSRRFGACVVLNVQQQGGEHASGTLGMRMAPAAVEPMIALASAGARLGSRSTRAEDLAVVVRDNSLAQDRLRKELVRLQEFQQRRDLAVADMIALSQRMAEAEAQLQAAEQEGAQHRRRIDTQLLTLQFQPPGSEAGRNEVAQALRDFGGILSLGTAWLIRAAAFLIPLVLVIAVLVGGVRRWRAPRRTKG</sequence>
<gene>
    <name evidence="5" type="ORF">H9L16_09775</name>
</gene>
<dbReference type="Pfam" id="PF14257">
    <property type="entry name" value="DUF4349"/>
    <property type="match status" value="1"/>
</dbReference>
<reference evidence="5 6" key="1">
    <citation type="submission" date="2020-08" db="EMBL/GenBank/DDBJ databases">
        <title>Genome sequence of Thermomonas carbonis KCTC 42013T.</title>
        <authorList>
            <person name="Hyun D.-W."/>
            <person name="Bae J.-W."/>
        </authorList>
    </citation>
    <scope>NUCLEOTIDE SEQUENCE [LARGE SCALE GENOMIC DNA]</scope>
    <source>
        <strain evidence="5 6">KCTC 42013</strain>
    </source>
</reference>
<feature type="domain" description="DUF4349" evidence="4">
    <location>
        <begin position="60"/>
        <end position="261"/>
    </location>
</feature>
<evidence type="ECO:0000256" key="1">
    <source>
        <dbReference type="SAM" id="Coils"/>
    </source>
</evidence>
<dbReference type="PROSITE" id="PS51257">
    <property type="entry name" value="PROKAR_LIPOPROTEIN"/>
    <property type="match status" value="1"/>
</dbReference>
<evidence type="ECO:0000313" key="6">
    <source>
        <dbReference type="Proteomes" id="UP000515804"/>
    </source>
</evidence>
<keyword evidence="1" id="KW-0175">Coiled coil</keyword>
<name>A0A7G9SMD3_9GAMM</name>
<evidence type="ECO:0000313" key="5">
    <source>
        <dbReference type="EMBL" id="QNN69008.1"/>
    </source>
</evidence>
<dbReference type="InterPro" id="IPR025645">
    <property type="entry name" value="DUF4349"/>
</dbReference>